<keyword evidence="6 8" id="KW-0067">ATP-binding</keyword>
<keyword evidence="3" id="KW-0808">Transferase</keyword>
<feature type="region of interest" description="Disordered" evidence="9">
    <location>
        <begin position="548"/>
        <end position="571"/>
    </location>
</feature>
<evidence type="ECO:0000313" key="11">
    <source>
        <dbReference type="EMBL" id="CAK9081091.1"/>
    </source>
</evidence>
<evidence type="ECO:0000256" key="1">
    <source>
        <dbReference type="ARBA" id="ARBA00022527"/>
    </source>
</evidence>
<reference evidence="11 12" key="1">
    <citation type="submission" date="2024-02" db="EMBL/GenBank/DDBJ databases">
        <authorList>
            <person name="Chen Y."/>
            <person name="Shah S."/>
            <person name="Dougan E. K."/>
            <person name="Thang M."/>
            <person name="Chan C."/>
        </authorList>
    </citation>
    <scope>NUCLEOTIDE SEQUENCE [LARGE SCALE GENOMIC DNA]</scope>
</reference>
<evidence type="ECO:0000256" key="4">
    <source>
        <dbReference type="ARBA" id="ARBA00022741"/>
    </source>
</evidence>
<dbReference type="PROSITE" id="PS00107">
    <property type="entry name" value="PROTEIN_KINASE_ATP"/>
    <property type="match status" value="1"/>
</dbReference>
<dbReference type="PROSITE" id="PS50088">
    <property type="entry name" value="ANK_REPEAT"/>
    <property type="match status" value="2"/>
</dbReference>
<evidence type="ECO:0000313" key="12">
    <source>
        <dbReference type="Proteomes" id="UP001642484"/>
    </source>
</evidence>
<evidence type="ECO:0000256" key="6">
    <source>
        <dbReference type="ARBA" id="ARBA00022840"/>
    </source>
</evidence>
<protein>
    <recommendedName>
        <fullName evidence="10">Protein kinase domain-containing protein</fullName>
    </recommendedName>
</protein>
<dbReference type="EMBL" id="CAXAMN010023806">
    <property type="protein sequence ID" value="CAK9081091.1"/>
    <property type="molecule type" value="Genomic_DNA"/>
</dbReference>
<dbReference type="SUPFAM" id="SSF56112">
    <property type="entry name" value="Protein kinase-like (PK-like)"/>
    <property type="match status" value="1"/>
</dbReference>
<dbReference type="Pfam" id="PF00069">
    <property type="entry name" value="Pkinase"/>
    <property type="match status" value="1"/>
</dbReference>
<gene>
    <name evidence="11" type="ORF">CCMP2556_LOCUS39711</name>
</gene>
<comment type="caution">
    <text evidence="11">The sequence shown here is derived from an EMBL/GenBank/DDBJ whole genome shotgun (WGS) entry which is preliminary data.</text>
</comment>
<dbReference type="Gene3D" id="3.30.200.20">
    <property type="entry name" value="Phosphorylase Kinase, domain 1"/>
    <property type="match status" value="1"/>
</dbReference>
<dbReference type="Pfam" id="PF12796">
    <property type="entry name" value="Ank_2"/>
    <property type="match status" value="1"/>
</dbReference>
<feature type="repeat" description="ANK" evidence="7">
    <location>
        <begin position="106"/>
        <end position="138"/>
    </location>
</feature>
<evidence type="ECO:0000259" key="10">
    <source>
        <dbReference type="PROSITE" id="PS50011"/>
    </source>
</evidence>
<feature type="compositionally biased region" description="Basic and acidic residues" evidence="9">
    <location>
        <begin position="225"/>
        <end position="241"/>
    </location>
</feature>
<dbReference type="InterPro" id="IPR000719">
    <property type="entry name" value="Prot_kinase_dom"/>
</dbReference>
<dbReference type="SMART" id="SM00248">
    <property type="entry name" value="ANK"/>
    <property type="match status" value="2"/>
</dbReference>
<keyword evidence="5" id="KW-0418">Kinase</keyword>
<accession>A0ABP0PZ85</accession>
<dbReference type="InterPro" id="IPR036770">
    <property type="entry name" value="Ankyrin_rpt-contain_sf"/>
</dbReference>
<dbReference type="Gene3D" id="1.25.40.20">
    <property type="entry name" value="Ankyrin repeat-containing domain"/>
    <property type="match status" value="1"/>
</dbReference>
<evidence type="ECO:0000256" key="8">
    <source>
        <dbReference type="PROSITE-ProRule" id="PRU10141"/>
    </source>
</evidence>
<keyword evidence="2" id="KW-0597">Phosphoprotein</keyword>
<organism evidence="11 12">
    <name type="scientific">Durusdinium trenchii</name>
    <dbReference type="NCBI Taxonomy" id="1381693"/>
    <lineage>
        <taxon>Eukaryota</taxon>
        <taxon>Sar</taxon>
        <taxon>Alveolata</taxon>
        <taxon>Dinophyceae</taxon>
        <taxon>Suessiales</taxon>
        <taxon>Symbiodiniaceae</taxon>
        <taxon>Durusdinium</taxon>
    </lineage>
</organism>
<evidence type="ECO:0000256" key="2">
    <source>
        <dbReference type="ARBA" id="ARBA00022553"/>
    </source>
</evidence>
<dbReference type="InterPro" id="IPR008271">
    <property type="entry name" value="Ser/Thr_kinase_AS"/>
</dbReference>
<proteinExistence type="predicted"/>
<dbReference type="InterPro" id="IPR017441">
    <property type="entry name" value="Protein_kinase_ATP_BS"/>
</dbReference>
<feature type="domain" description="Protein kinase" evidence="10">
    <location>
        <begin position="273"/>
        <end position="532"/>
    </location>
</feature>
<keyword evidence="7" id="KW-0040">ANK repeat</keyword>
<keyword evidence="1" id="KW-0723">Serine/threonine-protein kinase</keyword>
<dbReference type="SMART" id="SM00220">
    <property type="entry name" value="S_TKc"/>
    <property type="match status" value="1"/>
</dbReference>
<dbReference type="InterPro" id="IPR011009">
    <property type="entry name" value="Kinase-like_dom_sf"/>
</dbReference>
<feature type="region of interest" description="Disordered" evidence="9">
    <location>
        <begin position="225"/>
        <end position="263"/>
    </location>
</feature>
<name>A0ABP0PZ85_9DINO</name>
<dbReference type="InterPro" id="IPR045270">
    <property type="entry name" value="STKc_AGC"/>
</dbReference>
<dbReference type="SUPFAM" id="SSF48403">
    <property type="entry name" value="Ankyrin repeat"/>
    <property type="match status" value="1"/>
</dbReference>
<dbReference type="Gene3D" id="1.10.510.10">
    <property type="entry name" value="Transferase(Phosphotransferase) domain 1"/>
    <property type="match status" value="1"/>
</dbReference>
<dbReference type="PROSITE" id="PS50011">
    <property type="entry name" value="PROTEIN_KINASE_DOM"/>
    <property type="match status" value="1"/>
</dbReference>
<evidence type="ECO:0000256" key="5">
    <source>
        <dbReference type="ARBA" id="ARBA00022777"/>
    </source>
</evidence>
<evidence type="ECO:0000256" key="7">
    <source>
        <dbReference type="PROSITE-ProRule" id="PRU00023"/>
    </source>
</evidence>
<sequence>MAAAKEVAKMVIKEDQSWLVKNLDTGEVRYVTDHEQFERPMDPKRLPKDRKPWQQWWHEQRCQDQKLLSASQVSSDATRQLGDAAGCMALLRAAPPARANAIDGPTGRSALHLASANGSAEIVQVLLQAHATPEHRSFQGLTPLHVSAFQSNLQVTKVLLAHRADANVPSQDGHLPLHLASKPEMLLELESLTWSDGYQRTADATGTLRRNGRFDAVQRLLTRRSVEGEAPEAERPSRRSLESVGSTGSRTSSSSCFTRLRDSEREPVNPKSFEFLVRLGRGAFGEVFQVRHKVTGKNYAMKVLHKERIMSSNLLRYAMTERNILSYIQHPYIVSLQYAFQTQKHLVLVMQFCPGGNLQQLIQRYRGGRDRFPPPLAQLYLGEVLLALKHLHARKIIYRDLKPDNVVLDTQGHALLTDFGLSKDGVQRHLGTRTHCGSVAYIAPEVLLRQKYNHTVDIYNLGVLLYNMLIGLPPFFHHEKEILQRNIMYAPLDLPRAVSFAARSFIHGTMVREPRNRLGASSTDELQRHDYFADMDFELLQQRKVPLPEQLPDGEPKMPSKPGSTPKLPRSCSGVAGWDFEAPKATETCMPRRPRSWRLRVCGLRW</sequence>
<evidence type="ECO:0000256" key="3">
    <source>
        <dbReference type="ARBA" id="ARBA00022679"/>
    </source>
</evidence>
<dbReference type="InterPro" id="IPR002110">
    <property type="entry name" value="Ankyrin_rpt"/>
</dbReference>
<feature type="repeat" description="ANK" evidence="7">
    <location>
        <begin position="139"/>
        <end position="171"/>
    </location>
</feature>
<keyword evidence="4 8" id="KW-0547">Nucleotide-binding</keyword>
<dbReference type="PROSITE" id="PS50297">
    <property type="entry name" value="ANK_REP_REGION"/>
    <property type="match status" value="2"/>
</dbReference>
<evidence type="ECO:0000256" key="9">
    <source>
        <dbReference type="SAM" id="MobiDB-lite"/>
    </source>
</evidence>
<feature type="compositionally biased region" description="Low complexity" evidence="9">
    <location>
        <begin position="243"/>
        <end position="255"/>
    </location>
</feature>
<keyword evidence="12" id="KW-1185">Reference proteome</keyword>
<dbReference type="PROSITE" id="PS00108">
    <property type="entry name" value="PROTEIN_KINASE_ST"/>
    <property type="match status" value="1"/>
</dbReference>
<dbReference type="Proteomes" id="UP001642484">
    <property type="component" value="Unassembled WGS sequence"/>
</dbReference>
<dbReference type="CDD" id="cd05123">
    <property type="entry name" value="STKc_AGC"/>
    <property type="match status" value="1"/>
</dbReference>
<feature type="binding site" evidence="8">
    <location>
        <position position="302"/>
    </location>
    <ligand>
        <name>ATP</name>
        <dbReference type="ChEBI" id="CHEBI:30616"/>
    </ligand>
</feature>
<dbReference type="PANTHER" id="PTHR24351">
    <property type="entry name" value="RIBOSOMAL PROTEIN S6 KINASE"/>
    <property type="match status" value="1"/>
</dbReference>